<dbReference type="RefSeq" id="YP_010781841.1">
    <property type="nucleotide sequence ID" value="NC_075039.1"/>
</dbReference>
<sequence>MDNAKGQTNQFIFYIIAIAVLAFIFYIWLKQPSMQYYPPPNYHIYYNTHNDNKQHFEVLKNEDNDDINTESIALGGHNSAHNSAIIASPYNPPKKSKPKNSEPMPKYLSPYYQLHKKTIYPSIPQQRRMEYYYV</sequence>
<keyword evidence="1" id="KW-0812">Transmembrane</keyword>
<proteinExistence type="predicted"/>
<keyword evidence="1" id="KW-0472">Membrane</keyword>
<name>A0A6N1NKE5_9VIRU</name>
<evidence type="ECO:0000256" key="1">
    <source>
        <dbReference type="SAM" id="Phobius"/>
    </source>
</evidence>
<protein>
    <submittedName>
        <fullName evidence="2">Putative orfan</fullName>
    </submittedName>
</protein>
<keyword evidence="1" id="KW-1133">Transmembrane helix</keyword>
<reference evidence="2" key="1">
    <citation type="submission" date="2017-01" db="EMBL/GenBank/DDBJ databases">
        <authorList>
            <person name="Assis F.L."/>
            <person name="Abrahao J.S."/>
            <person name="Silva L."/>
            <person name="Khalil J.B."/>
            <person name="Rodrigues R."/>
            <person name="Silva L.S."/>
            <person name="Arantes T."/>
            <person name="Boratto P."/>
            <person name="Andrade M."/>
            <person name="Kroon E.G."/>
            <person name="Ribeiro B."/>
            <person name="Bergier I."/>
            <person name="Seligmann H."/>
            <person name="Ghigo E."/>
            <person name="Colson P."/>
            <person name="Levasseur A."/>
            <person name="Raoult D."/>
            <person name="Scola B.L."/>
        </authorList>
    </citation>
    <scope>NUCLEOTIDE SEQUENCE</scope>
    <source>
        <strain evidence="2">Soda lake</strain>
    </source>
</reference>
<dbReference type="EMBL" id="KY523104">
    <property type="protein sequence ID" value="QKU35184.1"/>
    <property type="molecule type" value="Genomic_DNA"/>
</dbReference>
<evidence type="ECO:0000313" key="2">
    <source>
        <dbReference type="EMBL" id="QKU35184.1"/>
    </source>
</evidence>
<dbReference type="KEGG" id="vg:80518605"/>
<feature type="transmembrane region" description="Helical" evidence="1">
    <location>
        <begin position="12"/>
        <end position="29"/>
    </location>
</feature>
<reference evidence="2" key="2">
    <citation type="journal article" date="2018" name="Nat. Commun.">
        <title>Tailed giant Tupanvirus possesses the most complete translational apparatus of the known virosphere.</title>
        <authorList>
            <person name="Abrahao J."/>
            <person name="Silva L."/>
            <person name="Silva L.S."/>
            <person name="Khalil J.Y.B."/>
            <person name="Rodrigues R."/>
            <person name="Arantes T."/>
            <person name="Assis F."/>
            <person name="Boratto P."/>
            <person name="Andrade M."/>
            <person name="Kroon E.G."/>
            <person name="Ribeiro B."/>
            <person name="Bergier I."/>
            <person name="Seligmann H."/>
            <person name="Ghigo E."/>
            <person name="Colson P."/>
            <person name="Levasseur A."/>
            <person name="Kroemer G."/>
            <person name="Raoult D."/>
            <person name="La Scola B."/>
        </authorList>
    </citation>
    <scope>NUCLEOTIDE SEQUENCE [LARGE SCALE GENOMIC DNA]</scope>
    <source>
        <strain evidence="2">Soda lake</strain>
    </source>
</reference>
<dbReference type="GeneID" id="80518605"/>
<accession>A0A6N1NKE5</accession>
<organism evidence="2">
    <name type="scientific">Tupanvirus soda lake</name>
    <dbReference type="NCBI Taxonomy" id="2126985"/>
    <lineage>
        <taxon>Viruses</taxon>
        <taxon>Varidnaviria</taxon>
        <taxon>Bamfordvirae</taxon>
        <taxon>Nucleocytoviricota</taxon>
        <taxon>Megaviricetes</taxon>
        <taxon>Imitervirales</taxon>
        <taxon>Mimiviridae</taxon>
        <taxon>Megamimivirinae</taxon>
        <taxon>Tupanvirus</taxon>
        <taxon>Tupanvirus salinum</taxon>
    </lineage>
</organism>